<comment type="caution">
    <text evidence="4">The sequence shown here is derived from an EMBL/GenBank/DDBJ whole genome shotgun (WGS) entry which is preliminary data.</text>
</comment>
<dbReference type="EMBL" id="PYSW02000001">
    <property type="protein sequence ID" value="KAG2394031.1"/>
    <property type="molecule type" value="Genomic_DNA"/>
</dbReference>
<sequence length="143" mass="16504">MFLCKKYFLLVVIVLLFTVNILAAINDDLEELNVKEFVDREVSGHSITVFSKSYCPYCRRCITLLKKLNISDLRVIQLDEMAEGAEIQDELMKRTGRRTVPSVWIAKQFIGGSDDVHHAHREGRLQKLLQEKGISFTDFKDEL</sequence>
<dbReference type="InterPro" id="IPR014025">
    <property type="entry name" value="Glutaredoxin_subgr"/>
</dbReference>
<dbReference type="PANTHER" id="PTHR45694:SF18">
    <property type="entry name" value="GLUTAREDOXIN-1-RELATED"/>
    <property type="match status" value="1"/>
</dbReference>
<dbReference type="SUPFAM" id="SSF52833">
    <property type="entry name" value="Thioredoxin-like"/>
    <property type="match status" value="1"/>
</dbReference>
<dbReference type="Pfam" id="PF00462">
    <property type="entry name" value="Glutaredoxin"/>
    <property type="match status" value="1"/>
</dbReference>
<dbReference type="CDD" id="cd03419">
    <property type="entry name" value="GRX_GRXh_1_2_like"/>
    <property type="match status" value="1"/>
</dbReference>
<evidence type="ECO:0000256" key="1">
    <source>
        <dbReference type="ARBA" id="ARBA00023284"/>
    </source>
</evidence>
<evidence type="ECO:0000313" key="4">
    <source>
        <dbReference type="EMBL" id="KAG2394031.1"/>
    </source>
</evidence>
<protein>
    <recommendedName>
        <fullName evidence="3">Glutaredoxin domain-containing protein</fullName>
    </recommendedName>
</protein>
<evidence type="ECO:0000313" key="5">
    <source>
        <dbReference type="Proteomes" id="UP000816034"/>
    </source>
</evidence>
<dbReference type="GO" id="GO:0034599">
    <property type="term" value="P:cellular response to oxidative stress"/>
    <property type="evidence" value="ECO:0007669"/>
    <property type="project" value="TreeGrafter"/>
</dbReference>
<dbReference type="PANTHER" id="PTHR45694">
    <property type="entry name" value="GLUTAREDOXIN 2"/>
    <property type="match status" value="1"/>
</dbReference>
<reference evidence="4 5" key="1">
    <citation type="journal article" date="2018" name="BMC Genomics">
        <title>The genome of Naegleria lovaniensis, the basis for a comparative approach to unravel pathogenicity factors of the human pathogenic amoeba N. fowleri.</title>
        <authorList>
            <person name="Liechti N."/>
            <person name="Schurch N."/>
            <person name="Bruggmann R."/>
            <person name="Wittwer M."/>
        </authorList>
    </citation>
    <scope>NUCLEOTIDE SEQUENCE [LARGE SCALE GENOMIC DNA]</scope>
    <source>
        <strain evidence="4 5">ATCC 30569</strain>
    </source>
</reference>
<dbReference type="NCBIfam" id="TIGR02180">
    <property type="entry name" value="GRX_euk"/>
    <property type="match status" value="1"/>
</dbReference>
<dbReference type="RefSeq" id="XP_044555925.1">
    <property type="nucleotide sequence ID" value="XM_044693362.1"/>
</dbReference>
<dbReference type="PRINTS" id="PR00160">
    <property type="entry name" value="GLUTAREDOXIN"/>
</dbReference>
<keyword evidence="2" id="KW-0732">Signal</keyword>
<proteinExistence type="predicted"/>
<keyword evidence="1" id="KW-0676">Redox-active center</keyword>
<evidence type="ECO:0000259" key="3">
    <source>
        <dbReference type="Pfam" id="PF00462"/>
    </source>
</evidence>
<dbReference type="AlphaFoldDB" id="A0AA88H864"/>
<dbReference type="InterPro" id="IPR036249">
    <property type="entry name" value="Thioredoxin-like_sf"/>
</dbReference>
<gene>
    <name evidence="4" type="ORF">C9374_003795</name>
</gene>
<dbReference type="InterPro" id="IPR011899">
    <property type="entry name" value="Glutaredoxin_euk/vir"/>
</dbReference>
<dbReference type="Proteomes" id="UP000816034">
    <property type="component" value="Unassembled WGS sequence"/>
</dbReference>
<dbReference type="InterPro" id="IPR002109">
    <property type="entry name" value="Glutaredoxin"/>
</dbReference>
<name>A0AA88H864_NAELO</name>
<dbReference type="FunFam" id="3.40.30.10:FF:000026">
    <property type="entry name" value="Glutaredoxin 2"/>
    <property type="match status" value="1"/>
</dbReference>
<dbReference type="GeneID" id="68096250"/>
<dbReference type="GO" id="GO:0005737">
    <property type="term" value="C:cytoplasm"/>
    <property type="evidence" value="ECO:0007669"/>
    <property type="project" value="TreeGrafter"/>
</dbReference>
<keyword evidence="5" id="KW-1185">Reference proteome</keyword>
<accession>A0AA88H864</accession>
<feature type="domain" description="Glutaredoxin" evidence="3">
    <location>
        <begin position="47"/>
        <end position="110"/>
    </location>
</feature>
<feature type="signal peptide" evidence="2">
    <location>
        <begin position="1"/>
        <end position="24"/>
    </location>
</feature>
<dbReference type="PROSITE" id="PS51354">
    <property type="entry name" value="GLUTAREDOXIN_2"/>
    <property type="match status" value="1"/>
</dbReference>
<evidence type="ECO:0000256" key="2">
    <source>
        <dbReference type="SAM" id="SignalP"/>
    </source>
</evidence>
<feature type="chain" id="PRO_5041737610" description="Glutaredoxin domain-containing protein" evidence="2">
    <location>
        <begin position="25"/>
        <end position="143"/>
    </location>
</feature>
<dbReference type="GO" id="GO:0015038">
    <property type="term" value="F:glutathione disulfide oxidoreductase activity"/>
    <property type="evidence" value="ECO:0007669"/>
    <property type="project" value="TreeGrafter"/>
</dbReference>
<organism evidence="4 5">
    <name type="scientific">Naegleria lovaniensis</name>
    <name type="common">Amoeba</name>
    <dbReference type="NCBI Taxonomy" id="51637"/>
    <lineage>
        <taxon>Eukaryota</taxon>
        <taxon>Discoba</taxon>
        <taxon>Heterolobosea</taxon>
        <taxon>Tetramitia</taxon>
        <taxon>Eutetramitia</taxon>
        <taxon>Vahlkampfiidae</taxon>
        <taxon>Naegleria</taxon>
    </lineage>
</organism>
<dbReference type="Gene3D" id="3.40.30.10">
    <property type="entry name" value="Glutaredoxin"/>
    <property type="match status" value="1"/>
</dbReference>
<dbReference type="GO" id="GO:0005634">
    <property type="term" value="C:nucleus"/>
    <property type="evidence" value="ECO:0007669"/>
    <property type="project" value="TreeGrafter"/>
</dbReference>